<protein>
    <submittedName>
        <fullName evidence="1">Uncharacterized protein</fullName>
    </submittedName>
</protein>
<evidence type="ECO:0000313" key="2">
    <source>
        <dbReference type="Proteomes" id="UP000321275"/>
    </source>
</evidence>
<sequence length="51" mass="5342">MRGKLGLLAIAVIVAGFGIKSQVRCGQATYVDTYAIVALADRVVPGFDVCD</sequence>
<evidence type="ECO:0000313" key="1">
    <source>
        <dbReference type="EMBL" id="GEK49173.1"/>
    </source>
</evidence>
<accession>A0A510XCQ9</accession>
<keyword evidence="2" id="KW-1185">Reference proteome</keyword>
<dbReference type="AlphaFoldDB" id="A0A510XCQ9"/>
<organism evidence="1 2">
    <name type="scientific">Bisbaumannia pacifica</name>
    <dbReference type="NCBI Taxonomy" id="77098"/>
    <lineage>
        <taxon>Bacteria</taxon>
        <taxon>Pseudomonadati</taxon>
        <taxon>Pseudomonadota</taxon>
        <taxon>Gammaproteobacteria</taxon>
        <taxon>Oceanospirillales</taxon>
        <taxon>Halomonadaceae</taxon>
        <taxon>Bisbaumannia</taxon>
    </lineage>
</organism>
<dbReference type="Proteomes" id="UP000321275">
    <property type="component" value="Unassembled WGS sequence"/>
</dbReference>
<comment type="caution">
    <text evidence="1">The sequence shown here is derived from an EMBL/GenBank/DDBJ whole genome shotgun (WGS) entry which is preliminary data.</text>
</comment>
<reference evidence="1 2" key="1">
    <citation type="submission" date="2019-07" db="EMBL/GenBank/DDBJ databases">
        <title>Whole genome shotgun sequence of Halomonas pacifica NBRC 102220.</title>
        <authorList>
            <person name="Hosoyama A."/>
            <person name="Uohara A."/>
            <person name="Ohji S."/>
            <person name="Ichikawa N."/>
        </authorList>
    </citation>
    <scope>NUCLEOTIDE SEQUENCE [LARGE SCALE GENOMIC DNA]</scope>
    <source>
        <strain evidence="1 2">NBRC 102220</strain>
    </source>
</reference>
<gene>
    <name evidence="1" type="ORF">HPA02_34560</name>
</gene>
<dbReference type="RefSeq" id="WP_186810021.1">
    <property type="nucleotide sequence ID" value="NZ_BJUK01000077.1"/>
</dbReference>
<dbReference type="EMBL" id="BJUK01000077">
    <property type="protein sequence ID" value="GEK49173.1"/>
    <property type="molecule type" value="Genomic_DNA"/>
</dbReference>
<name>A0A510XCQ9_9GAMM</name>
<proteinExistence type="predicted"/>